<protein>
    <submittedName>
        <fullName evidence="1">Uncharacterized protein</fullName>
    </submittedName>
</protein>
<evidence type="ECO:0000313" key="2">
    <source>
        <dbReference type="Proteomes" id="UP001148629"/>
    </source>
</evidence>
<gene>
    <name evidence="1" type="ORF">NM208_g10962</name>
</gene>
<dbReference type="EMBL" id="JANRMS010001647">
    <property type="protein sequence ID" value="KAJ3526912.1"/>
    <property type="molecule type" value="Genomic_DNA"/>
</dbReference>
<comment type="caution">
    <text evidence="1">The sequence shown here is derived from an EMBL/GenBank/DDBJ whole genome shotgun (WGS) entry which is preliminary data.</text>
</comment>
<accession>A0ACC1RW41</accession>
<reference evidence="1" key="1">
    <citation type="submission" date="2022-08" db="EMBL/GenBank/DDBJ databases">
        <title>Genome Sequence of Fusarium decemcellulare.</title>
        <authorList>
            <person name="Buettner E."/>
        </authorList>
    </citation>
    <scope>NUCLEOTIDE SEQUENCE</scope>
    <source>
        <strain evidence="1">Babe19</strain>
    </source>
</reference>
<evidence type="ECO:0000313" key="1">
    <source>
        <dbReference type="EMBL" id="KAJ3526912.1"/>
    </source>
</evidence>
<organism evidence="1 2">
    <name type="scientific">Fusarium decemcellulare</name>
    <dbReference type="NCBI Taxonomy" id="57161"/>
    <lineage>
        <taxon>Eukaryota</taxon>
        <taxon>Fungi</taxon>
        <taxon>Dikarya</taxon>
        <taxon>Ascomycota</taxon>
        <taxon>Pezizomycotina</taxon>
        <taxon>Sordariomycetes</taxon>
        <taxon>Hypocreomycetidae</taxon>
        <taxon>Hypocreales</taxon>
        <taxon>Nectriaceae</taxon>
        <taxon>Fusarium</taxon>
        <taxon>Fusarium decemcellulare species complex</taxon>
    </lineage>
</organism>
<proteinExistence type="predicted"/>
<sequence>MRYPRRAKRNSPRRNSRRKIKAHRRRTTNHSRYSHEMPAEIRQSTETTPPVDVLQVSDDQILLIERLIQEVFGDKVHDTLNQVVYRIWGRYLWTPDNDEFADEAAQATLDVTSTIGPRQQLSPASSSDDMPSSDNRNEWELGFELSNQDSVIEFLRMENRQLQERVDFLKDRLDDLLSIYNKALSQ</sequence>
<dbReference type="Proteomes" id="UP001148629">
    <property type="component" value="Unassembled WGS sequence"/>
</dbReference>
<name>A0ACC1RW41_9HYPO</name>
<keyword evidence="2" id="KW-1185">Reference proteome</keyword>